<dbReference type="PROSITE" id="PS51779">
    <property type="entry name" value="POTRA"/>
    <property type="match status" value="1"/>
</dbReference>
<evidence type="ECO:0000256" key="4">
    <source>
        <dbReference type="ARBA" id="ARBA00022692"/>
    </source>
</evidence>
<proteinExistence type="predicted"/>
<evidence type="ECO:0000256" key="5">
    <source>
        <dbReference type="ARBA" id="ARBA00022989"/>
    </source>
</evidence>
<keyword evidence="5 8" id="KW-1133">Transmembrane helix</keyword>
<evidence type="ECO:0000259" key="9">
    <source>
        <dbReference type="PROSITE" id="PS51779"/>
    </source>
</evidence>
<evidence type="ECO:0000256" key="2">
    <source>
        <dbReference type="ARBA" id="ARBA00022475"/>
    </source>
</evidence>
<dbReference type="InterPro" id="IPR026579">
    <property type="entry name" value="FtsQ"/>
</dbReference>
<sequence>MATDRDYWNSAKVIYPRRRRSRRGLLNKRRLWAILALASFCAAYLGLYAVLHLRSFRITEIHIQGTESLDPASIHTYLDTALAGDRWHFLPRSNILFFSVNAAENSLKKEFPEIASVIVSKTLPHTVAVQLVERQIWAVYCYLSHTDTATDTPIASENQNDALPDCYYLDHDGVAFSHAPSVLGSLIVRIDSDAPVRELGAVVLDVGAIDAFGSYQKNFSTIADIEVIEFRLNQNAPKDVWLRASDGFDVIVTKDDDAARVAGVVKTVINQKIKGDRKNLLYIDARFGNKVFYKLANGK</sequence>
<gene>
    <name evidence="10" type="ORF">HY220_03990</name>
</gene>
<feature type="transmembrane region" description="Helical" evidence="8">
    <location>
        <begin position="31"/>
        <end position="51"/>
    </location>
</feature>
<dbReference type="PANTHER" id="PTHR35851">
    <property type="entry name" value="CELL DIVISION PROTEIN FTSQ"/>
    <property type="match status" value="1"/>
</dbReference>
<keyword evidence="3" id="KW-0132">Cell division</keyword>
<dbReference type="InterPro" id="IPR013685">
    <property type="entry name" value="POTRA_FtsQ_type"/>
</dbReference>
<name>A0A9D6LNT6_9BACT</name>
<dbReference type="InterPro" id="IPR034746">
    <property type="entry name" value="POTRA"/>
</dbReference>
<evidence type="ECO:0000256" key="6">
    <source>
        <dbReference type="ARBA" id="ARBA00023136"/>
    </source>
</evidence>
<feature type="domain" description="POTRA" evidence="9">
    <location>
        <begin position="56"/>
        <end position="134"/>
    </location>
</feature>
<evidence type="ECO:0000256" key="3">
    <source>
        <dbReference type="ARBA" id="ARBA00022618"/>
    </source>
</evidence>
<protein>
    <submittedName>
        <fullName evidence="10">FtsQ-type POTRA domain-containing protein</fullName>
    </submittedName>
</protein>
<keyword evidence="4 8" id="KW-0812">Transmembrane</keyword>
<evidence type="ECO:0000256" key="1">
    <source>
        <dbReference type="ARBA" id="ARBA00004370"/>
    </source>
</evidence>
<organism evidence="10 11">
    <name type="scientific">Candidatus Sungiibacteriota bacterium</name>
    <dbReference type="NCBI Taxonomy" id="2750080"/>
    <lineage>
        <taxon>Bacteria</taxon>
        <taxon>Candidatus Sungiibacteriota</taxon>
    </lineage>
</organism>
<dbReference type="Proteomes" id="UP000808388">
    <property type="component" value="Unassembled WGS sequence"/>
</dbReference>
<dbReference type="EMBL" id="JACQCQ010000013">
    <property type="protein sequence ID" value="MBI3627869.1"/>
    <property type="molecule type" value="Genomic_DNA"/>
</dbReference>
<keyword evidence="2" id="KW-1003">Cell membrane</keyword>
<comment type="subcellular location">
    <subcellularLocation>
        <location evidence="1">Membrane</location>
    </subcellularLocation>
</comment>
<dbReference type="PANTHER" id="PTHR35851:SF1">
    <property type="entry name" value="CELL DIVISION PROTEIN FTSQ"/>
    <property type="match status" value="1"/>
</dbReference>
<dbReference type="AlphaFoldDB" id="A0A9D6LNT6"/>
<dbReference type="GO" id="GO:0090529">
    <property type="term" value="P:cell septum assembly"/>
    <property type="evidence" value="ECO:0007669"/>
    <property type="project" value="InterPro"/>
</dbReference>
<evidence type="ECO:0000256" key="7">
    <source>
        <dbReference type="ARBA" id="ARBA00023306"/>
    </source>
</evidence>
<accession>A0A9D6LNT6</accession>
<evidence type="ECO:0000256" key="8">
    <source>
        <dbReference type="SAM" id="Phobius"/>
    </source>
</evidence>
<evidence type="ECO:0000313" key="11">
    <source>
        <dbReference type="Proteomes" id="UP000808388"/>
    </source>
</evidence>
<reference evidence="10" key="1">
    <citation type="submission" date="2020-07" db="EMBL/GenBank/DDBJ databases">
        <title>Huge and variable diversity of episymbiotic CPR bacteria and DPANN archaea in groundwater ecosystems.</title>
        <authorList>
            <person name="He C.Y."/>
            <person name="Keren R."/>
            <person name="Whittaker M."/>
            <person name="Farag I.F."/>
            <person name="Doudna J."/>
            <person name="Cate J.H.D."/>
            <person name="Banfield J.F."/>
        </authorList>
    </citation>
    <scope>NUCLEOTIDE SEQUENCE</scope>
    <source>
        <strain evidence="10">NC_groundwater_972_Pr1_S-0.2um_49_27</strain>
    </source>
</reference>
<evidence type="ECO:0000313" key="10">
    <source>
        <dbReference type="EMBL" id="MBI3627869.1"/>
    </source>
</evidence>
<dbReference type="Pfam" id="PF08478">
    <property type="entry name" value="POTRA_1"/>
    <property type="match status" value="1"/>
</dbReference>
<keyword evidence="7" id="KW-0131">Cell cycle</keyword>
<keyword evidence="6 8" id="KW-0472">Membrane</keyword>
<comment type="caution">
    <text evidence="10">The sequence shown here is derived from an EMBL/GenBank/DDBJ whole genome shotgun (WGS) entry which is preliminary data.</text>
</comment>
<dbReference type="GO" id="GO:0016020">
    <property type="term" value="C:membrane"/>
    <property type="evidence" value="ECO:0007669"/>
    <property type="project" value="UniProtKB-SubCell"/>
</dbReference>